<feature type="region of interest" description="Disordered" evidence="5">
    <location>
        <begin position="274"/>
        <end position="412"/>
    </location>
</feature>
<dbReference type="GO" id="GO:0008270">
    <property type="term" value="F:zinc ion binding"/>
    <property type="evidence" value="ECO:0007669"/>
    <property type="project" value="UniProtKB-KW"/>
</dbReference>
<keyword evidence="1" id="KW-0479">Metal-binding</keyword>
<feature type="region of interest" description="Disordered" evidence="5">
    <location>
        <begin position="455"/>
        <end position="474"/>
    </location>
</feature>
<dbReference type="PROSITE" id="PS51397">
    <property type="entry name" value="WLM"/>
    <property type="match status" value="1"/>
</dbReference>
<gene>
    <name evidence="8" type="ORF">BD311DRAFT_719901</name>
</gene>
<evidence type="ECO:0000256" key="4">
    <source>
        <dbReference type="PROSITE-ProRule" id="PRU00322"/>
    </source>
</evidence>
<feature type="compositionally biased region" description="Low complexity" evidence="5">
    <location>
        <begin position="289"/>
        <end position="322"/>
    </location>
</feature>
<sequence length="504" mass="53455">MPDVFVQSFTHLNDKPNADQALDLLQRIASLVKPIMRKHAWVLPVLSEFFPEDPNLLGQDINGGEKILVRLRLPHAPDTFLPEDSVVGTMLHELTHNVHGPHDAAFYKFLAGLEDEYDALRRSGWSGEGFHAAGRRVGANVSHNLPPHLARARAAQAAEKRRQLSVVLGSAGRLGGGPRRPNKSPRELAAEAAERRARDELTCASTSGVVAQTDLAEKAAGASVRDEVIDLTGDSSSDSEPELLIIEEEAPSPQRSASPASLAASAFVSASSSALSLKSAPPTTTGSTSRLAPPDRAPSSASLPALSSSSITTSTSTSTSTPDSDRMTRPIVKRVPHGAGDPRPTLPKPRSVSRHPAKRPPTSWTPTPPPTRATSVIHPRSEQYHPHSHSHLHSDSDLNAGSAADPTADGDGDAFAGASIPLETEWACPRCTLVNDALALQCAACLGVRPLPPARPKSMAGDRKEKEEVEKDGGGGWTCGVCGEREMPSDFWSCRFCGSVKAGS</sequence>
<feature type="domain" description="RanBP2-type" evidence="6">
    <location>
        <begin position="422"/>
        <end position="451"/>
    </location>
</feature>
<accession>A0A4Q9MQ37</accession>
<keyword evidence="3" id="KW-0862">Zinc</keyword>
<proteinExistence type="predicted"/>
<protein>
    <submittedName>
        <fullName evidence="8">WLM domain-containing protein</fullName>
    </submittedName>
</protein>
<evidence type="ECO:0000256" key="2">
    <source>
        <dbReference type="ARBA" id="ARBA00022771"/>
    </source>
</evidence>
<dbReference type="GO" id="GO:0006281">
    <property type="term" value="P:DNA repair"/>
    <property type="evidence" value="ECO:0007669"/>
    <property type="project" value="TreeGrafter"/>
</dbReference>
<dbReference type="PROSITE" id="PS01358">
    <property type="entry name" value="ZF_RANBP2_1"/>
    <property type="match status" value="1"/>
</dbReference>
<organism evidence="8">
    <name type="scientific">Dichomitus squalens</name>
    <dbReference type="NCBI Taxonomy" id="114155"/>
    <lineage>
        <taxon>Eukaryota</taxon>
        <taxon>Fungi</taxon>
        <taxon>Dikarya</taxon>
        <taxon>Basidiomycota</taxon>
        <taxon>Agaricomycotina</taxon>
        <taxon>Agaricomycetes</taxon>
        <taxon>Polyporales</taxon>
        <taxon>Polyporaceae</taxon>
        <taxon>Dichomitus</taxon>
    </lineage>
</organism>
<dbReference type="Pfam" id="PF08325">
    <property type="entry name" value="WLM"/>
    <property type="match status" value="1"/>
</dbReference>
<dbReference type="PROSITE" id="PS50199">
    <property type="entry name" value="ZF_RANBP2_2"/>
    <property type="match status" value="1"/>
</dbReference>
<dbReference type="PANTHER" id="PTHR46622:SF1">
    <property type="entry name" value="DNA-DEPENDENT METALLOPROTEASE WSS1"/>
    <property type="match status" value="1"/>
</dbReference>
<dbReference type="Proteomes" id="UP000292957">
    <property type="component" value="Unassembled WGS sequence"/>
</dbReference>
<feature type="compositionally biased region" description="Basic and acidic residues" evidence="5">
    <location>
        <begin position="184"/>
        <end position="199"/>
    </location>
</feature>
<feature type="domain" description="WLM" evidence="7">
    <location>
        <begin position="1"/>
        <end position="198"/>
    </location>
</feature>
<dbReference type="GO" id="GO:0008237">
    <property type="term" value="F:metallopeptidase activity"/>
    <property type="evidence" value="ECO:0007669"/>
    <property type="project" value="TreeGrafter"/>
</dbReference>
<dbReference type="InterPro" id="IPR053000">
    <property type="entry name" value="WSS1-like_metalloprotease"/>
</dbReference>
<feature type="region of interest" description="Disordered" evidence="5">
    <location>
        <begin position="168"/>
        <end position="199"/>
    </location>
</feature>
<dbReference type="GO" id="GO:0005634">
    <property type="term" value="C:nucleus"/>
    <property type="evidence" value="ECO:0007669"/>
    <property type="project" value="TreeGrafter"/>
</dbReference>
<dbReference type="EMBL" id="ML143410">
    <property type="protein sequence ID" value="TBU29884.1"/>
    <property type="molecule type" value="Genomic_DNA"/>
</dbReference>
<dbReference type="OrthoDB" id="261960at2759"/>
<evidence type="ECO:0000259" key="7">
    <source>
        <dbReference type="PROSITE" id="PS51397"/>
    </source>
</evidence>
<dbReference type="InterPro" id="IPR001876">
    <property type="entry name" value="Znf_RanBP2"/>
</dbReference>
<dbReference type="Gene3D" id="2.30.30.380">
    <property type="entry name" value="Zn-finger domain of Sec23/24"/>
    <property type="match status" value="1"/>
</dbReference>
<feature type="compositionally biased region" description="Low complexity" evidence="5">
    <location>
        <begin position="397"/>
        <end position="412"/>
    </location>
</feature>
<evidence type="ECO:0000259" key="6">
    <source>
        <dbReference type="PROSITE" id="PS50199"/>
    </source>
</evidence>
<keyword evidence="2 4" id="KW-0863">Zinc-finger</keyword>
<evidence type="ECO:0000313" key="8">
    <source>
        <dbReference type="EMBL" id="TBU29884.1"/>
    </source>
</evidence>
<dbReference type="InterPro" id="IPR013536">
    <property type="entry name" value="WLM_dom"/>
</dbReference>
<evidence type="ECO:0000256" key="5">
    <source>
        <dbReference type="SAM" id="MobiDB-lite"/>
    </source>
</evidence>
<feature type="compositionally biased region" description="Basic and acidic residues" evidence="5">
    <location>
        <begin position="460"/>
        <end position="473"/>
    </location>
</feature>
<evidence type="ECO:0000256" key="3">
    <source>
        <dbReference type="ARBA" id="ARBA00022833"/>
    </source>
</evidence>
<dbReference type="PANTHER" id="PTHR46622">
    <property type="entry name" value="DNA-DEPENDENT METALLOPROTEASE WSS1"/>
    <property type="match status" value="1"/>
</dbReference>
<reference evidence="8" key="1">
    <citation type="submission" date="2019-01" db="EMBL/GenBank/DDBJ databases">
        <title>Draft genome sequences of three monokaryotic isolates of the white-rot basidiomycete fungus Dichomitus squalens.</title>
        <authorList>
            <consortium name="DOE Joint Genome Institute"/>
            <person name="Lopez S.C."/>
            <person name="Andreopoulos B."/>
            <person name="Pangilinan J."/>
            <person name="Lipzen A."/>
            <person name="Riley R."/>
            <person name="Ahrendt S."/>
            <person name="Ng V."/>
            <person name="Barry K."/>
            <person name="Daum C."/>
            <person name="Grigoriev I.V."/>
            <person name="Hilden K.S."/>
            <person name="Makela M.R."/>
            <person name="de Vries R.P."/>
        </authorList>
    </citation>
    <scope>NUCLEOTIDE SEQUENCE [LARGE SCALE GENOMIC DNA]</scope>
    <source>
        <strain evidence="8">OM18370.1</strain>
    </source>
</reference>
<name>A0A4Q9MQ37_9APHY</name>
<dbReference type="SMART" id="SM00547">
    <property type="entry name" value="ZnF_RBZ"/>
    <property type="match status" value="2"/>
</dbReference>
<evidence type="ECO:0000256" key="1">
    <source>
        <dbReference type="ARBA" id="ARBA00022723"/>
    </source>
</evidence>
<dbReference type="AlphaFoldDB" id="A0A4Q9MQ37"/>